<dbReference type="AlphaFoldDB" id="A0A7J0BSD8"/>
<gene>
    <name evidence="1" type="ORF">DSM19430T_07760</name>
</gene>
<evidence type="ECO:0000313" key="1">
    <source>
        <dbReference type="EMBL" id="GFM36092.1"/>
    </source>
</evidence>
<dbReference type="Proteomes" id="UP000503820">
    <property type="component" value="Unassembled WGS sequence"/>
</dbReference>
<accession>A0A7J0BSD8</accession>
<protein>
    <submittedName>
        <fullName evidence="1">Uncharacterized protein</fullName>
    </submittedName>
</protein>
<keyword evidence="2" id="KW-1185">Reference proteome</keyword>
<evidence type="ECO:0000313" key="2">
    <source>
        <dbReference type="Proteomes" id="UP000503820"/>
    </source>
</evidence>
<organism evidence="1 2">
    <name type="scientific">Desulfovibrio psychrotolerans</name>
    <dbReference type="NCBI Taxonomy" id="415242"/>
    <lineage>
        <taxon>Bacteria</taxon>
        <taxon>Pseudomonadati</taxon>
        <taxon>Thermodesulfobacteriota</taxon>
        <taxon>Desulfovibrionia</taxon>
        <taxon>Desulfovibrionales</taxon>
        <taxon>Desulfovibrionaceae</taxon>
        <taxon>Desulfovibrio</taxon>
    </lineage>
</organism>
<sequence>MRLPFNHGACMSESGTSVVLPAPGGAWSRAFGVVRRLSAKSGRMPETGRSGRFGKPGCGGCGSRGGLLVGGAGFMAMGGC</sequence>
<reference evidence="1 2" key="1">
    <citation type="submission" date="2020-05" db="EMBL/GenBank/DDBJ databases">
        <title>Draft genome sequence of Desulfovibrio psychrotolerans JS1T.</title>
        <authorList>
            <person name="Ueno A."/>
            <person name="Tamazawa S."/>
            <person name="Tamamura S."/>
            <person name="Murakami T."/>
            <person name="Kiyama T."/>
            <person name="Inomata H."/>
            <person name="Amano Y."/>
            <person name="Miyakawa K."/>
            <person name="Tamaki H."/>
            <person name="Naganuma T."/>
            <person name="Kaneko K."/>
        </authorList>
    </citation>
    <scope>NUCLEOTIDE SEQUENCE [LARGE SCALE GENOMIC DNA]</scope>
    <source>
        <strain evidence="1 2">JS1</strain>
    </source>
</reference>
<comment type="caution">
    <text evidence="1">The sequence shown here is derived from an EMBL/GenBank/DDBJ whole genome shotgun (WGS) entry which is preliminary data.</text>
</comment>
<name>A0A7J0BSD8_9BACT</name>
<proteinExistence type="predicted"/>
<dbReference type="EMBL" id="BLVP01000002">
    <property type="protein sequence ID" value="GFM36092.1"/>
    <property type="molecule type" value="Genomic_DNA"/>
</dbReference>